<name>A0A5J6D657_9CAUD</name>
<sequence length="96" mass="10551">MLSRSINVEARTLDSHCLSVSNHVVATDLEDRNVKIKVPVLIKLNGTINPQAGLRAIIGYSLNKQPASQFLSCFWVNKKLSQILTSGRSNESISKS</sequence>
<protein>
    <submittedName>
        <fullName evidence="1">Uncharacterized protein</fullName>
    </submittedName>
</protein>
<keyword evidence="2" id="KW-1185">Reference proteome</keyword>
<organism evidence="1 2">
    <name type="scientific">Salmonella phage 2-3</name>
    <dbReference type="NCBI Taxonomy" id="2601697"/>
    <lineage>
        <taxon>Viruses</taxon>
        <taxon>Duplodnaviria</taxon>
        <taxon>Heunggongvirae</taxon>
        <taxon>Uroviricota</taxon>
        <taxon>Caudoviricetes</taxon>
        <taxon>Demerecviridae</taxon>
        <taxon>Markadamsvirinae</taxon>
        <taxon>Epseptimavirus</taxon>
        <taxon>Epseptimavirus ev23</taxon>
    </lineage>
</organism>
<dbReference type="GeneID" id="55622567"/>
<dbReference type="KEGG" id="vg:55622567"/>
<dbReference type="Proteomes" id="UP000327103">
    <property type="component" value="Segment"/>
</dbReference>
<proteinExistence type="predicted"/>
<dbReference type="EMBL" id="MN197465">
    <property type="protein sequence ID" value="QEQ93362.1"/>
    <property type="molecule type" value="Genomic_DNA"/>
</dbReference>
<accession>A0A5J6D657</accession>
<evidence type="ECO:0000313" key="2">
    <source>
        <dbReference type="Proteomes" id="UP000327103"/>
    </source>
</evidence>
<reference evidence="1 2" key="1">
    <citation type="submission" date="2019-07" db="EMBL/GenBank/DDBJ databases">
        <authorList>
            <person name="Cong C."/>
            <person name="Yuan Y."/>
            <person name="Xu Y."/>
            <person name="Wang L."/>
            <person name="Li X."/>
        </authorList>
    </citation>
    <scope>NUCLEOTIDE SEQUENCE [LARGE SCALE GENOMIC DNA]</scope>
</reference>
<dbReference type="RefSeq" id="YP_009851965.1">
    <property type="nucleotide sequence ID" value="NC_048809.1"/>
</dbReference>
<evidence type="ECO:0000313" key="1">
    <source>
        <dbReference type="EMBL" id="QEQ93362.1"/>
    </source>
</evidence>